<organism evidence="2 3">
    <name type="scientific">Teratosphaeria nubilosa</name>
    <dbReference type="NCBI Taxonomy" id="161662"/>
    <lineage>
        <taxon>Eukaryota</taxon>
        <taxon>Fungi</taxon>
        <taxon>Dikarya</taxon>
        <taxon>Ascomycota</taxon>
        <taxon>Pezizomycotina</taxon>
        <taxon>Dothideomycetes</taxon>
        <taxon>Dothideomycetidae</taxon>
        <taxon>Mycosphaerellales</taxon>
        <taxon>Teratosphaeriaceae</taxon>
        <taxon>Teratosphaeria</taxon>
    </lineage>
</organism>
<feature type="region of interest" description="Disordered" evidence="1">
    <location>
        <begin position="1"/>
        <end position="38"/>
    </location>
</feature>
<feature type="compositionally biased region" description="Polar residues" evidence="1">
    <location>
        <begin position="1"/>
        <end position="13"/>
    </location>
</feature>
<keyword evidence="3" id="KW-1185">Reference proteome</keyword>
<dbReference type="Proteomes" id="UP000799436">
    <property type="component" value="Unassembled WGS sequence"/>
</dbReference>
<feature type="region of interest" description="Disordered" evidence="1">
    <location>
        <begin position="216"/>
        <end position="240"/>
    </location>
</feature>
<dbReference type="OrthoDB" id="10349994at2759"/>
<proteinExistence type="predicted"/>
<dbReference type="AlphaFoldDB" id="A0A6G1KT53"/>
<dbReference type="EMBL" id="ML995966">
    <property type="protein sequence ID" value="KAF2763767.1"/>
    <property type="molecule type" value="Genomic_DNA"/>
</dbReference>
<gene>
    <name evidence="2" type="ORF">EJ03DRAFT_54211</name>
</gene>
<evidence type="ECO:0000256" key="1">
    <source>
        <dbReference type="SAM" id="MobiDB-lite"/>
    </source>
</evidence>
<protein>
    <submittedName>
        <fullName evidence="2">Uncharacterized protein</fullName>
    </submittedName>
</protein>
<evidence type="ECO:0000313" key="3">
    <source>
        <dbReference type="Proteomes" id="UP000799436"/>
    </source>
</evidence>
<reference evidence="2" key="1">
    <citation type="journal article" date="2020" name="Stud. Mycol.">
        <title>101 Dothideomycetes genomes: a test case for predicting lifestyles and emergence of pathogens.</title>
        <authorList>
            <person name="Haridas S."/>
            <person name="Albert R."/>
            <person name="Binder M."/>
            <person name="Bloem J."/>
            <person name="Labutti K."/>
            <person name="Salamov A."/>
            <person name="Andreopoulos B."/>
            <person name="Baker S."/>
            <person name="Barry K."/>
            <person name="Bills G."/>
            <person name="Bluhm B."/>
            <person name="Cannon C."/>
            <person name="Castanera R."/>
            <person name="Culley D."/>
            <person name="Daum C."/>
            <person name="Ezra D."/>
            <person name="Gonzalez J."/>
            <person name="Henrissat B."/>
            <person name="Kuo A."/>
            <person name="Liang C."/>
            <person name="Lipzen A."/>
            <person name="Lutzoni F."/>
            <person name="Magnuson J."/>
            <person name="Mondo S."/>
            <person name="Nolan M."/>
            <person name="Ohm R."/>
            <person name="Pangilinan J."/>
            <person name="Park H.-J."/>
            <person name="Ramirez L."/>
            <person name="Alfaro M."/>
            <person name="Sun H."/>
            <person name="Tritt A."/>
            <person name="Yoshinaga Y."/>
            <person name="Zwiers L.-H."/>
            <person name="Turgeon B."/>
            <person name="Goodwin S."/>
            <person name="Spatafora J."/>
            <person name="Crous P."/>
            <person name="Grigoriev I."/>
        </authorList>
    </citation>
    <scope>NUCLEOTIDE SEQUENCE</scope>
    <source>
        <strain evidence="2">CBS 116005</strain>
    </source>
</reference>
<sequence>MASYETASGSPSAVDQKVVAGQHGHYRHADKSESSLPTDADWLASRQEFAAMHQTRVGATATTDLQHPEQQRAEYHQQQQLFQWQTASPATMSFGSASEPSTPPSFDVYQAQTGQSMFPGTHDFRFDASQGSHKPQRRPTSYPCQQNHEQPQGQHSHAPMSHHHHYLGMQGPPMSDAYPVFDVPQPSFNSTPDTPLFSSVDMLSHSLPISMPHDTGSNPAHLQVQQPAAPPQTQPNQHQAYTPVYDGHQFQYSSPDHHRHMYVPPAQPYESYNAPLQHGLPLQPAHGMPLQFMPANFGYPQHHC</sequence>
<accession>A0A6G1KT53</accession>
<name>A0A6G1KT53_9PEZI</name>
<feature type="region of interest" description="Disordered" evidence="1">
    <location>
        <begin position="117"/>
        <end position="171"/>
    </location>
</feature>
<evidence type="ECO:0000313" key="2">
    <source>
        <dbReference type="EMBL" id="KAF2763767.1"/>
    </source>
</evidence>
<feature type="compositionally biased region" description="Polar residues" evidence="1">
    <location>
        <begin position="129"/>
        <end position="154"/>
    </location>
</feature>